<keyword evidence="6" id="KW-0560">Oxidoreductase</keyword>
<dbReference type="eggNOG" id="COG1924">
    <property type="taxonomic scope" value="Bacteria"/>
</dbReference>
<sequence>MIAGIDIGSRSMELVVLDGENIFLKRRLPTTFDPAGQLDIILDGTEVDLISATGYGRKLVTQDLTGVECVSLTEIKAYALGVSHLFPQARTILDIGGQDTKAISLLKNGKVAKFEMNDRCAAGTGKFLEHLATVFQIPIEEFGDYALKGDKALQINSMCTVFAETEATSLMAQGRNPRNIALGLHSSIVRRTTNMLSRVGLVTPLVFAGGVANNPCVISMLKESLSITPVIPEEPDFAGALGAAIYGRSLSKIS</sequence>
<dbReference type="OrthoDB" id="9177882at2"/>
<keyword evidence="3" id="KW-0408">Iron</keyword>
<dbReference type="EC" id="1.3.7.8" evidence="6"/>
<dbReference type="NCBIfam" id="TIGR00241">
    <property type="entry name" value="CoA_E_activ"/>
    <property type="match status" value="1"/>
</dbReference>
<dbReference type="InterPro" id="IPR008275">
    <property type="entry name" value="CoA_E_activase_dom"/>
</dbReference>
<gene>
    <name evidence="6" type="ORF">DESAM_20189</name>
</gene>
<dbReference type="PANTHER" id="PTHR32329:SF8">
    <property type="entry name" value="ACTIVATOR OF (R)-2-HYDROXYGLUTARYL-COA DEHYDRATASE"/>
    <property type="match status" value="1"/>
</dbReference>
<organism evidence="6 7">
    <name type="scientific">Maridesulfovibrio hydrothermalis AM13 = DSM 14728</name>
    <dbReference type="NCBI Taxonomy" id="1121451"/>
    <lineage>
        <taxon>Bacteria</taxon>
        <taxon>Pseudomonadati</taxon>
        <taxon>Thermodesulfobacteriota</taxon>
        <taxon>Desulfovibrionia</taxon>
        <taxon>Desulfovibrionales</taxon>
        <taxon>Desulfovibrionaceae</taxon>
        <taxon>Maridesulfovibrio</taxon>
    </lineage>
</organism>
<name>L0R8H7_9BACT</name>
<dbReference type="Pfam" id="PF01869">
    <property type="entry name" value="BcrAD_BadFG"/>
    <property type="match status" value="1"/>
</dbReference>
<dbReference type="AlphaFoldDB" id="L0R8H7"/>
<accession>L0R8H7</accession>
<evidence type="ECO:0000313" key="6">
    <source>
        <dbReference type="EMBL" id="CCO22480.1"/>
    </source>
</evidence>
<keyword evidence="4" id="KW-0411">Iron-sulfur</keyword>
<proteinExistence type="predicted"/>
<dbReference type="InterPro" id="IPR002731">
    <property type="entry name" value="ATPase_BadF"/>
</dbReference>
<evidence type="ECO:0000256" key="4">
    <source>
        <dbReference type="ARBA" id="ARBA00023014"/>
    </source>
</evidence>
<dbReference type="RefSeq" id="WP_015335090.1">
    <property type="nucleotide sequence ID" value="NC_020055.1"/>
</dbReference>
<dbReference type="STRING" id="1121451.DESAM_20189"/>
<dbReference type="CDD" id="cd24036">
    <property type="entry name" value="ASKHA_NBD_BcrAD_BadFG_HgdC_HadI"/>
    <property type="match status" value="1"/>
</dbReference>
<keyword evidence="7" id="KW-1185">Reference proteome</keyword>
<protein>
    <submittedName>
        <fullName evidence="6">CoA-substrate-specific enzyme activase</fullName>
        <ecNumber evidence="6">1.3.7.8</ecNumber>
    </submittedName>
</protein>
<dbReference type="InterPro" id="IPR051805">
    <property type="entry name" value="Dehydratase_Activator_Redct"/>
</dbReference>
<feature type="domain" description="ATPase BadF/BadG/BcrA/BcrD type" evidence="5">
    <location>
        <begin position="4"/>
        <end position="247"/>
    </location>
</feature>
<evidence type="ECO:0000259" key="5">
    <source>
        <dbReference type="Pfam" id="PF01869"/>
    </source>
</evidence>
<dbReference type="GO" id="GO:0018522">
    <property type="term" value="F:benzoyl-CoA reductase activity"/>
    <property type="evidence" value="ECO:0007669"/>
    <property type="project" value="UniProtKB-EC"/>
</dbReference>
<dbReference type="KEGG" id="dhy:DESAM_20189"/>
<dbReference type="SUPFAM" id="SSF53067">
    <property type="entry name" value="Actin-like ATPase domain"/>
    <property type="match status" value="1"/>
</dbReference>
<dbReference type="GO" id="GO:0046872">
    <property type="term" value="F:metal ion binding"/>
    <property type="evidence" value="ECO:0007669"/>
    <property type="project" value="UniProtKB-KW"/>
</dbReference>
<comment type="cofactor">
    <cofactor evidence="1">
        <name>[4Fe-4S] cluster</name>
        <dbReference type="ChEBI" id="CHEBI:49883"/>
    </cofactor>
</comment>
<dbReference type="HOGENOM" id="CLU_066597_0_0_7"/>
<evidence type="ECO:0000256" key="2">
    <source>
        <dbReference type="ARBA" id="ARBA00022723"/>
    </source>
</evidence>
<keyword evidence="2" id="KW-0479">Metal-binding</keyword>
<dbReference type="GO" id="GO:0051536">
    <property type="term" value="F:iron-sulfur cluster binding"/>
    <property type="evidence" value="ECO:0007669"/>
    <property type="project" value="UniProtKB-KW"/>
</dbReference>
<reference evidence="6 7" key="1">
    <citation type="submission" date="2012-10" db="EMBL/GenBank/DDBJ databases">
        <authorList>
            <person name="Genoscope - CEA"/>
        </authorList>
    </citation>
    <scope>NUCLEOTIDE SEQUENCE [LARGE SCALE GENOMIC DNA]</scope>
    <source>
        <strain evidence="7">AM13 / DSM 14728</strain>
    </source>
</reference>
<dbReference type="InterPro" id="IPR043129">
    <property type="entry name" value="ATPase_NBD"/>
</dbReference>
<dbReference type="PATRIC" id="fig|1121451.3.peg.461"/>
<dbReference type="EMBL" id="FO203522">
    <property type="protein sequence ID" value="CCO22480.1"/>
    <property type="molecule type" value="Genomic_DNA"/>
</dbReference>
<dbReference type="Proteomes" id="UP000010808">
    <property type="component" value="Chromosome"/>
</dbReference>
<evidence type="ECO:0000313" key="7">
    <source>
        <dbReference type="Proteomes" id="UP000010808"/>
    </source>
</evidence>
<dbReference type="PANTHER" id="PTHR32329">
    <property type="entry name" value="BIFUNCTIONAL PROTEIN [INCLUDES 2-HYDROXYACYL-COA DEHYDRATASE (N-TER) AND ITS ACTIVATOR DOMAIN (C_TERM)-RELATED"/>
    <property type="match status" value="1"/>
</dbReference>
<evidence type="ECO:0000256" key="1">
    <source>
        <dbReference type="ARBA" id="ARBA00001966"/>
    </source>
</evidence>
<dbReference type="Gene3D" id="3.30.420.40">
    <property type="match status" value="2"/>
</dbReference>
<evidence type="ECO:0000256" key="3">
    <source>
        <dbReference type="ARBA" id="ARBA00023004"/>
    </source>
</evidence>